<dbReference type="PANTHER" id="PTHR11662">
    <property type="entry name" value="SOLUTE CARRIER FAMILY 17"/>
    <property type="match status" value="1"/>
</dbReference>
<dbReference type="Pfam" id="PF00450">
    <property type="entry name" value="Peptidase_S10"/>
    <property type="match status" value="1"/>
</dbReference>
<keyword evidence="5 6" id="KW-0472">Membrane</keyword>
<evidence type="ECO:0000256" key="5">
    <source>
        <dbReference type="ARBA" id="ARBA00023136"/>
    </source>
</evidence>
<dbReference type="GO" id="GO:0005315">
    <property type="term" value="F:phosphate transmembrane transporter activity"/>
    <property type="evidence" value="ECO:0007669"/>
    <property type="project" value="TreeGrafter"/>
</dbReference>
<dbReference type="InterPro" id="IPR050382">
    <property type="entry name" value="MFS_Na/Anion_cotransporter"/>
</dbReference>
<reference evidence="7 8" key="1">
    <citation type="submission" date="2020-10" db="EMBL/GenBank/DDBJ databases">
        <title>The Coptis chinensis genome and diversification of protoberbering-type alkaloids.</title>
        <authorList>
            <person name="Wang B."/>
            <person name="Shu S."/>
            <person name="Song C."/>
            <person name="Liu Y."/>
        </authorList>
    </citation>
    <scope>NUCLEOTIDE SEQUENCE [LARGE SCALE GENOMIC DNA]</scope>
    <source>
        <strain evidence="7">HL-2020</strain>
        <tissue evidence="7">Leaf</tissue>
    </source>
</reference>
<dbReference type="GO" id="GO:0006508">
    <property type="term" value="P:proteolysis"/>
    <property type="evidence" value="ECO:0007669"/>
    <property type="project" value="InterPro"/>
</dbReference>
<dbReference type="EMBL" id="JADFTS010000005">
    <property type="protein sequence ID" value="KAF9605342.1"/>
    <property type="molecule type" value="Genomic_DNA"/>
</dbReference>
<keyword evidence="4 6" id="KW-1133">Transmembrane helix</keyword>
<feature type="transmembrane region" description="Helical" evidence="6">
    <location>
        <begin position="106"/>
        <end position="132"/>
    </location>
</feature>
<dbReference type="InterPro" id="IPR036259">
    <property type="entry name" value="MFS_trans_sf"/>
</dbReference>
<gene>
    <name evidence="7" type="ORF">IFM89_016107</name>
</gene>
<evidence type="ECO:0000256" key="1">
    <source>
        <dbReference type="ARBA" id="ARBA00004141"/>
    </source>
</evidence>
<organism evidence="7 8">
    <name type="scientific">Coptis chinensis</name>
    <dbReference type="NCBI Taxonomy" id="261450"/>
    <lineage>
        <taxon>Eukaryota</taxon>
        <taxon>Viridiplantae</taxon>
        <taxon>Streptophyta</taxon>
        <taxon>Embryophyta</taxon>
        <taxon>Tracheophyta</taxon>
        <taxon>Spermatophyta</taxon>
        <taxon>Magnoliopsida</taxon>
        <taxon>Ranunculales</taxon>
        <taxon>Ranunculaceae</taxon>
        <taxon>Coptidoideae</taxon>
        <taxon>Coptis</taxon>
    </lineage>
</organism>
<dbReference type="InterPro" id="IPR029058">
    <property type="entry name" value="AB_hydrolase_fold"/>
</dbReference>
<dbReference type="SUPFAM" id="SSF103473">
    <property type="entry name" value="MFS general substrate transporter"/>
    <property type="match status" value="1"/>
</dbReference>
<evidence type="ECO:0000256" key="2">
    <source>
        <dbReference type="ARBA" id="ARBA00009431"/>
    </source>
</evidence>
<protein>
    <submittedName>
        <fullName evidence="7">Uncharacterized protein</fullName>
    </submittedName>
</protein>
<dbReference type="GO" id="GO:0004185">
    <property type="term" value="F:serine-type carboxypeptidase activity"/>
    <property type="evidence" value="ECO:0007669"/>
    <property type="project" value="InterPro"/>
</dbReference>
<evidence type="ECO:0000256" key="3">
    <source>
        <dbReference type="ARBA" id="ARBA00022692"/>
    </source>
</evidence>
<comment type="caution">
    <text evidence="7">The sequence shown here is derived from an EMBL/GenBank/DDBJ whole genome shotgun (WGS) entry which is preliminary data.</text>
</comment>
<dbReference type="GO" id="GO:0009536">
    <property type="term" value="C:plastid"/>
    <property type="evidence" value="ECO:0007669"/>
    <property type="project" value="TreeGrafter"/>
</dbReference>
<sequence>MCLSFGGFSFVSLTREYIIVLICNGKDQNQARNDLEAFLGENSAEFASNLIYVDQPIGTDFSYISDKRDFHHNEGVSNELYDFLQMRMFLLIGNTNLEKQSSSTTIWLILAIPWRMMAILGYSAGVASDTLIKKGHRPITFVRTIMQSIGFIGPGLTLLCLNYVKTPAWAAVLYTAALSFSSFSQAGFLLSMQAAKSHKPGRYRPLPGCHRALTKTATGHCQAAARHRLAITS</sequence>
<evidence type="ECO:0000313" key="8">
    <source>
        <dbReference type="Proteomes" id="UP000631114"/>
    </source>
</evidence>
<dbReference type="AlphaFoldDB" id="A0A835HVV8"/>
<proteinExistence type="inferred from homology"/>
<dbReference type="OrthoDB" id="2250022at2759"/>
<name>A0A835HVV8_9MAGN</name>
<keyword evidence="8" id="KW-1185">Reference proteome</keyword>
<evidence type="ECO:0000313" key="7">
    <source>
        <dbReference type="EMBL" id="KAF9605342.1"/>
    </source>
</evidence>
<dbReference type="InterPro" id="IPR001563">
    <property type="entry name" value="Peptidase_S10"/>
</dbReference>
<dbReference type="Gene3D" id="3.40.50.1820">
    <property type="entry name" value="alpha/beta hydrolase"/>
    <property type="match status" value="1"/>
</dbReference>
<evidence type="ECO:0000256" key="4">
    <source>
        <dbReference type="ARBA" id="ARBA00022989"/>
    </source>
</evidence>
<evidence type="ECO:0000256" key="6">
    <source>
        <dbReference type="SAM" id="Phobius"/>
    </source>
</evidence>
<accession>A0A835HVV8</accession>
<dbReference type="Proteomes" id="UP000631114">
    <property type="component" value="Unassembled WGS sequence"/>
</dbReference>
<dbReference type="PANTHER" id="PTHR11662:SF399">
    <property type="entry name" value="FI19708P1-RELATED"/>
    <property type="match status" value="1"/>
</dbReference>
<feature type="transmembrane region" description="Helical" evidence="6">
    <location>
        <begin position="144"/>
        <end position="164"/>
    </location>
</feature>
<dbReference type="SUPFAM" id="SSF53474">
    <property type="entry name" value="alpha/beta-Hydrolases"/>
    <property type="match status" value="1"/>
</dbReference>
<keyword evidence="3 6" id="KW-0812">Transmembrane</keyword>
<feature type="transmembrane region" description="Helical" evidence="6">
    <location>
        <begin position="170"/>
        <end position="190"/>
    </location>
</feature>
<comment type="similarity">
    <text evidence="2">Belongs to the peptidase S10 family.</text>
</comment>
<dbReference type="GO" id="GO:0016020">
    <property type="term" value="C:membrane"/>
    <property type="evidence" value="ECO:0007669"/>
    <property type="project" value="UniProtKB-SubCell"/>
</dbReference>
<comment type="subcellular location">
    <subcellularLocation>
        <location evidence="1">Membrane</location>
        <topology evidence="1">Multi-pass membrane protein</topology>
    </subcellularLocation>
</comment>